<dbReference type="Proteomes" id="UP000605970">
    <property type="component" value="Unassembled WGS sequence"/>
</dbReference>
<feature type="non-terminal residue" evidence="1">
    <location>
        <position position="1"/>
    </location>
</feature>
<organism evidence="1 2">
    <name type="scientific">Meloidogyne graminicola</name>
    <dbReference type="NCBI Taxonomy" id="189291"/>
    <lineage>
        <taxon>Eukaryota</taxon>
        <taxon>Metazoa</taxon>
        <taxon>Ecdysozoa</taxon>
        <taxon>Nematoda</taxon>
        <taxon>Chromadorea</taxon>
        <taxon>Rhabditida</taxon>
        <taxon>Tylenchina</taxon>
        <taxon>Tylenchomorpha</taxon>
        <taxon>Tylenchoidea</taxon>
        <taxon>Meloidogynidae</taxon>
        <taxon>Meloidogyninae</taxon>
        <taxon>Meloidogyne</taxon>
    </lineage>
</organism>
<sequence length="156" mass="18045">VSTTAKSEVKSEIIVERLRRLSNNSKVDNNLIFSDPELPTLPEALKNTNSDCIFWQYIHAKPLAVETVREQINELCVENSTETNNGWCEIALNLVVKQFGSNTIKSINLDEELIEKIDFKFYIHFTKVDFGKLLECLIVMMKRKLRSALFVQFFNK</sequence>
<proteinExistence type="predicted"/>
<dbReference type="EMBL" id="JABEBT010000043">
    <property type="protein sequence ID" value="KAF7635363.1"/>
    <property type="molecule type" value="Genomic_DNA"/>
</dbReference>
<reference evidence="1" key="1">
    <citation type="journal article" date="2020" name="Ecol. Evol.">
        <title>Genome structure and content of the rice root-knot nematode (Meloidogyne graminicola).</title>
        <authorList>
            <person name="Phan N.T."/>
            <person name="Danchin E.G.J."/>
            <person name="Klopp C."/>
            <person name="Perfus-Barbeoch L."/>
            <person name="Kozlowski D.K."/>
            <person name="Koutsovoulos G.D."/>
            <person name="Lopez-Roques C."/>
            <person name="Bouchez O."/>
            <person name="Zahm M."/>
            <person name="Besnard G."/>
            <person name="Bellafiore S."/>
        </authorList>
    </citation>
    <scope>NUCLEOTIDE SEQUENCE</scope>
    <source>
        <strain evidence="1">VN-18</strain>
    </source>
</reference>
<comment type="caution">
    <text evidence="1">The sequence shown here is derived from an EMBL/GenBank/DDBJ whole genome shotgun (WGS) entry which is preliminary data.</text>
</comment>
<name>A0A8S9ZQ77_9BILA</name>
<dbReference type="OrthoDB" id="5892922at2759"/>
<protein>
    <submittedName>
        <fullName evidence="1">Uncharacterized protein</fullName>
    </submittedName>
</protein>
<accession>A0A8S9ZQ77</accession>
<dbReference type="AlphaFoldDB" id="A0A8S9ZQ77"/>
<keyword evidence="2" id="KW-1185">Reference proteome</keyword>
<evidence type="ECO:0000313" key="2">
    <source>
        <dbReference type="Proteomes" id="UP000605970"/>
    </source>
</evidence>
<evidence type="ECO:0000313" key="1">
    <source>
        <dbReference type="EMBL" id="KAF7635363.1"/>
    </source>
</evidence>
<gene>
    <name evidence="1" type="ORF">Mgra_00005185</name>
</gene>